<sequence>MFFPPARPPTHTQEKHDALRFRKGKGGGGDDPREMAAHVVIQYHVPPSMMNDFMDAWSDAAEKTWGEEQNTVYSLRKFATMNHHFIAYGTWESYDAYLDHFTSKHMRKLRDFLADQDIMWFVEPLKNIGEDESK</sequence>
<dbReference type="PANTHER" id="PTHR33336">
    <property type="entry name" value="QUINOL MONOOXYGENASE YGIN-RELATED"/>
    <property type="match status" value="1"/>
</dbReference>
<comment type="caution">
    <text evidence="3">The sequence shown here is derived from an EMBL/GenBank/DDBJ whole genome shotgun (WGS) entry which is preliminary data.</text>
</comment>
<dbReference type="PANTHER" id="PTHR33336:SF15">
    <property type="entry name" value="ABM DOMAIN-CONTAINING PROTEIN"/>
    <property type="match status" value="1"/>
</dbReference>
<dbReference type="InterPro" id="IPR011008">
    <property type="entry name" value="Dimeric_a/b-barrel"/>
</dbReference>
<dbReference type="EMBL" id="LSYV01000006">
    <property type="protein sequence ID" value="KXZ54041.1"/>
    <property type="molecule type" value="Genomic_DNA"/>
</dbReference>
<proteinExistence type="predicted"/>
<dbReference type="InterPro" id="IPR007138">
    <property type="entry name" value="ABM_dom"/>
</dbReference>
<dbReference type="GO" id="GO:0003824">
    <property type="term" value="F:catalytic activity"/>
    <property type="evidence" value="ECO:0007669"/>
    <property type="project" value="TreeGrafter"/>
</dbReference>
<protein>
    <recommendedName>
        <fullName evidence="2">ABM domain-containing protein</fullName>
    </recommendedName>
</protein>
<dbReference type="Gene3D" id="3.30.70.100">
    <property type="match status" value="1"/>
</dbReference>
<accession>A0A150GW17</accession>
<feature type="domain" description="ABM" evidence="2">
    <location>
        <begin position="38"/>
        <end position="109"/>
    </location>
</feature>
<evidence type="ECO:0000313" key="3">
    <source>
        <dbReference type="EMBL" id="KXZ54041.1"/>
    </source>
</evidence>
<name>A0A150GW17_GONPE</name>
<dbReference type="Pfam" id="PF03992">
    <property type="entry name" value="ABM"/>
    <property type="match status" value="1"/>
</dbReference>
<dbReference type="InterPro" id="IPR050744">
    <property type="entry name" value="AI-2_Isomerase_LsrG"/>
</dbReference>
<evidence type="ECO:0000259" key="2">
    <source>
        <dbReference type="Pfam" id="PF03992"/>
    </source>
</evidence>
<gene>
    <name evidence="3" type="ORF">GPECTOR_5g150</name>
</gene>
<evidence type="ECO:0000313" key="4">
    <source>
        <dbReference type="Proteomes" id="UP000075714"/>
    </source>
</evidence>
<dbReference type="AlphaFoldDB" id="A0A150GW17"/>
<dbReference type="OrthoDB" id="531382at2759"/>
<feature type="region of interest" description="Disordered" evidence="1">
    <location>
        <begin position="1"/>
        <end position="33"/>
    </location>
</feature>
<keyword evidence="4" id="KW-1185">Reference proteome</keyword>
<dbReference type="Proteomes" id="UP000075714">
    <property type="component" value="Unassembled WGS sequence"/>
</dbReference>
<reference evidence="4" key="1">
    <citation type="journal article" date="2016" name="Nat. Commun.">
        <title>The Gonium pectorale genome demonstrates co-option of cell cycle regulation during the evolution of multicellularity.</title>
        <authorList>
            <person name="Hanschen E.R."/>
            <person name="Marriage T.N."/>
            <person name="Ferris P.J."/>
            <person name="Hamaji T."/>
            <person name="Toyoda A."/>
            <person name="Fujiyama A."/>
            <person name="Neme R."/>
            <person name="Noguchi H."/>
            <person name="Minakuchi Y."/>
            <person name="Suzuki M."/>
            <person name="Kawai-Toyooka H."/>
            <person name="Smith D.R."/>
            <person name="Sparks H."/>
            <person name="Anderson J."/>
            <person name="Bakaric R."/>
            <person name="Luria V."/>
            <person name="Karger A."/>
            <person name="Kirschner M.W."/>
            <person name="Durand P.M."/>
            <person name="Michod R.E."/>
            <person name="Nozaki H."/>
            <person name="Olson B.J."/>
        </authorList>
    </citation>
    <scope>NUCLEOTIDE SEQUENCE [LARGE SCALE GENOMIC DNA]</scope>
    <source>
        <strain evidence="4">NIES-2863</strain>
    </source>
</reference>
<dbReference type="SUPFAM" id="SSF54909">
    <property type="entry name" value="Dimeric alpha+beta barrel"/>
    <property type="match status" value="1"/>
</dbReference>
<evidence type="ECO:0000256" key="1">
    <source>
        <dbReference type="SAM" id="MobiDB-lite"/>
    </source>
</evidence>
<organism evidence="3 4">
    <name type="scientific">Gonium pectorale</name>
    <name type="common">Green alga</name>
    <dbReference type="NCBI Taxonomy" id="33097"/>
    <lineage>
        <taxon>Eukaryota</taxon>
        <taxon>Viridiplantae</taxon>
        <taxon>Chlorophyta</taxon>
        <taxon>core chlorophytes</taxon>
        <taxon>Chlorophyceae</taxon>
        <taxon>CS clade</taxon>
        <taxon>Chlamydomonadales</taxon>
        <taxon>Volvocaceae</taxon>
        <taxon>Gonium</taxon>
    </lineage>
</organism>